<feature type="compositionally biased region" description="Polar residues" evidence="6">
    <location>
        <begin position="366"/>
        <end position="379"/>
    </location>
</feature>
<evidence type="ECO:0000256" key="7">
    <source>
        <dbReference type="SAM" id="Phobius"/>
    </source>
</evidence>
<keyword evidence="3 7" id="KW-0812">Transmembrane</keyword>
<feature type="transmembrane region" description="Helical" evidence="7">
    <location>
        <begin position="811"/>
        <end position="830"/>
    </location>
</feature>
<name>A0ABN7T6K1_OIKDI</name>
<dbReference type="CDD" id="cd00167">
    <property type="entry name" value="SANT"/>
    <property type="match status" value="1"/>
</dbReference>
<organism evidence="8 9">
    <name type="scientific">Oikopleura dioica</name>
    <name type="common">Tunicate</name>
    <dbReference type="NCBI Taxonomy" id="34765"/>
    <lineage>
        <taxon>Eukaryota</taxon>
        <taxon>Metazoa</taxon>
        <taxon>Chordata</taxon>
        <taxon>Tunicata</taxon>
        <taxon>Appendicularia</taxon>
        <taxon>Copelata</taxon>
        <taxon>Oikopleuridae</taxon>
        <taxon>Oikopleura</taxon>
    </lineage>
</organism>
<dbReference type="InterPro" id="IPR001005">
    <property type="entry name" value="SANT/Myb"/>
</dbReference>
<feature type="transmembrane region" description="Helical" evidence="7">
    <location>
        <begin position="906"/>
        <end position="928"/>
    </location>
</feature>
<feature type="compositionally biased region" description="Polar residues" evidence="6">
    <location>
        <begin position="1"/>
        <end position="13"/>
    </location>
</feature>
<evidence type="ECO:0000256" key="5">
    <source>
        <dbReference type="ARBA" id="ARBA00023136"/>
    </source>
</evidence>
<reference evidence="8 9" key="1">
    <citation type="submission" date="2021-04" db="EMBL/GenBank/DDBJ databases">
        <authorList>
            <person name="Bliznina A."/>
        </authorList>
    </citation>
    <scope>NUCLEOTIDE SEQUENCE [LARGE SCALE GENOMIC DNA]</scope>
</reference>
<evidence type="ECO:0000256" key="4">
    <source>
        <dbReference type="ARBA" id="ARBA00022989"/>
    </source>
</evidence>
<feature type="region of interest" description="Disordered" evidence="6">
    <location>
        <begin position="363"/>
        <end position="404"/>
    </location>
</feature>
<evidence type="ECO:0000256" key="2">
    <source>
        <dbReference type="ARBA" id="ARBA00007018"/>
    </source>
</evidence>
<proteinExistence type="inferred from homology"/>
<feature type="transmembrane region" description="Helical" evidence="7">
    <location>
        <begin position="779"/>
        <end position="799"/>
    </location>
</feature>
<dbReference type="InterPro" id="IPR004254">
    <property type="entry name" value="AdipoR/HlyIII-related"/>
</dbReference>
<comment type="similarity">
    <text evidence="2">Belongs to the ADIPOR family.</text>
</comment>
<accession>A0ABN7T6K1</accession>
<keyword evidence="5 7" id="KW-0472">Membrane</keyword>
<dbReference type="Pfam" id="PF03006">
    <property type="entry name" value="HlyIII"/>
    <property type="match status" value="1"/>
</dbReference>
<sequence>MDSDASASQSTRGKTQKELRSGKKVTLLVDNPALEPPEKKKRSWESWSFEEKNCFFDAIKVHRRDFEQIKKYMFSRLGKSGTQKNKDQIRHMYYRTLGTIQKSLTDSQLVYPTVLRDKLDQEFYAMTAYAELRKKMQKDPPRKLLESKLEELLKTQQTVVKSRGKIAKVKIPTPAEKPVTTLEKRVLEPLVELRLSPEDCYTQRCVQAAAATPRIVINIPIRAKISEVKKLLAERWATKEERITLGFYDRAEKMQTVLIERIVAEDPKSQTQTIYFSFSEEPPFDPRIPNYQETEIVLLLLTSKSLHLKYRFLKDRPFVEPVSLLVKCASLFTEALTNTLASNSTCIPVLDSKPDESALRTLIFTPPQTNGGPSTSSESPGARRKRSVSNSSGKGKPKKSMAVNSNVVEQHLQLLNGLTGTSKPSRSPAYNNEVPEVPIQFIQEEMPPAPCDQNSNSSISNILHSVLNEHERSTAPELHNRTTRSTIHNSVTLSPSSADDGIATNEIDSHVGLMMSENSHQKFRVHIDLTRLNKGILTKEEIDKQCIDSILQPDKDNPLQYSGKEAKTYFEVENAGNKSLGKIVGWITDVFAKLEARKTTNENVEFSLDDLTEWLLTDCVSLFAVTEKIGDQGIENHMHLLPASRLCNIVRCYHLISAMVDDRDRLFTTLTDEDEPCSSGLNSENDTLLRSRSIKTSVGESGSDAQPSSLNTSADTTNTARFDVAKLVWDGSWHVVKHSDLPLWLQDNDYLVNWHRPPVRSFGYCFSSIFRWHTETGNIWTHLIGGLIFIGLTSYYMFLPTVRFVAPLEEKLVFALFFISAMLCLFFSTLFHTLSCHSERILHIFGKLDYSGIALLTMGSFVPWVYYTFYCETQSKIVYMVTISILAVISVILSQWDRFARPEYRAIRAGVFLSLGLSGVIPMIHALIKNGAKFSFGEGQIHWMILMGVLYVGGATFYATRFPECVWPGRFDLVFQSHQIFHVAVVVAALIHMYGISNLQYYRWEQGNTCTPDPNDSDVL</sequence>
<dbReference type="EMBL" id="OU015567">
    <property type="protein sequence ID" value="CAG5112093.1"/>
    <property type="molecule type" value="Genomic_DNA"/>
</dbReference>
<feature type="region of interest" description="Disordered" evidence="6">
    <location>
        <begin position="1"/>
        <end position="42"/>
    </location>
</feature>
<gene>
    <name evidence="8" type="ORF">OKIOD_LOCUS15114</name>
</gene>
<keyword evidence="4 7" id="KW-1133">Transmembrane helix</keyword>
<evidence type="ECO:0000313" key="9">
    <source>
        <dbReference type="Proteomes" id="UP001158576"/>
    </source>
</evidence>
<keyword evidence="9" id="KW-1185">Reference proteome</keyword>
<feature type="transmembrane region" description="Helical" evidence="7">
    <location>
        <begin position="877"/>
        <end position="894"/>
    </location>
</feature>
<feature type="transmembrane region" description="Helical" evidence="7">
    <location>
        <begin position="979"/>
        <end position="996"/>
    </location>
</feature>
<dbReference type="Proteomes" id="UP001158576">
    <property type="component" value="Chromosome 2"/>
</dbReference>
<evidence type="ECO:0000313" key="8">
    <source>
        <dbReference type="EMBL" id="CAG5112093.1"/>
    </source>
</evidence>
<comment type="subcellular location">
    <subcellularLocation>
        <location evidence="1">Membrane</location>
        <topology evidence="1">Multi-pass membrane protein</topology>
    </subcellularLocation>
</comment>
<evidence type="ECO:0000256" key="6">
    <source>
        <dbReference type="SAM" id="MobiDB-lite"/>
    </source>
</evidence>
<dbReference type="PANTHER" id="PTHR20855">
    <property type="entry name" value="ADIPOR/PROGESTIN RECEPTOR-RELATED"/>
    <property type="match status" value="1"/>
</dbReference>
<evidence type="ECO:0000256" key="3">
    <source>
        <dbReference type="ARBA" id="ARBA00022692"/>
    </source>
</evidence>
<feature type="transmembrane region" description="Helical" evidence="7">
    <location>
        <begin position="940"/>
        <end position="959"/>
    </location>
</feature>
<protein>
    <submittedName>
        <fullName evidence="8">Oidioi.mRNA.OKI2018_I69.chr2.g6349.t1.cds</fullName>
    </submittedName>
</protein>
<feature type="transmembrane region" description="Helical" evidence="7">
    <location>
        <begin position="850"/>
        <end position="870"/>
    </location>
</feature>
<dbReference type="PANTHER" id="PTHR20855:SF52">
    <property type="entry name" value="ADIPONECTIN RECEPTOR PROTEIN"/>
    <property type="match status" value="1"/>
</dbReference>
<evidence type="ECO:0000256" key="1">
    <source>
        <dbReference type="ARBA" id="ARBA00004141"/>
    </source>
</evidence>